<feature type="compositionally biased region" description="Basic and acidic residues" evidence="1">
    <location>
        <begin position="890"/>
        <end position="924"/>
    </location>
</feature>
<feature type="domain" description="MULE transposase" evidence="2">
    <location>
        <begin position="348"/>
        <end position="440"/>
    </location>
</feature>
<dbReference type="PANTHER" id="PTHR35385:SF2">
    <property type="entry name" value="PROTEIN B, PUTATIVE-RELATED"/>
    <property type="match status" value="1"/>
</dbReference>
<feature type="compositionally biased region" description="Low complexity" evidence="1">
    <location>
        <begin position="535"/>
        <end position="548"/>
    </location>
</feature>
<protein>
    <recommendedName>
        <fullName evidence="2">MULE transposase domain-containing protein</fullName>
    </recommendedName>
</protein>
<feature type="region of interest" description="Disordered" evidence="1">
    <location>
        <begin position="890"/>
        <end position="972"/>
    </location>
</feature>
<comment type="caution">
    <text evidence="3">The sequence shown here is derived from an EMBL/GenBank/DDBJ whole genome shotgun (WGS) entry which is preliminary data.</text>
</comment>
<feature type="compositionally biased region" description="Pro residues" evidence="1">
    <location>
        <begin position="626"/>
        <end position="635"/>
    </location>
</feature>
<dbReference type="STRING" id="92696.A0A4R0R4A9"/>
<feature type="compositionally biased region" description="Low complexity" evidence="1">
    <location>
        <begin position="9"/>
        <end position="19"/>
    </location>
</feature>
<name>A0A4R0R4A9_9APHY</name>
<evidence type="ECO:0000313" key="4">
    <source>
        <dbReference type="Proteomes" id="UP000292702"/>
    </source>
</evidence>
<feature type="region of interest" description="Disordered" evidence="1">
    <location>
        <begin position="535"/>
        <end position="563"/>
    </location>
</feature>
<evidence type="ECO:0000313" key="3">
    <source>
        <dbReference type="EMBL" id="TCD62121.1"/>
    </source>
</evidence>
<sequence>MPAPPPSSGSPGEQPAQPSDVPSHRQCNRCKKVLELTAENFPPRKRGSSSGPDALSAKCTPCMEYDKLQKSRKRARDHRSSDDRPDPPAPEVITEAELINRLENTNAFNDDEPEVHLDASLKLDGPPSKEKLKERAEEIAEMIGKRMGLAWVNQVKTIRKRTDDVRFSFACAQSNDRENKKKNPKESGSRDVRRMERYDCHGWLHIILKSGSRTALLKMKHEEPHPPYTDIELPGHWKAYIEEQIKTGATPGEIWRHIEQQESLGRSVKEVNIAFRPKAVSYYWRTVASKRWKLTPDPFTSAREYIHQNSEKEHVALLDVAEEPGTQVLAFQVTDFVSEWAAHTQELAMDSTWNTNGSNFELFAAVGSAEGVGVPLAFLMIKTSKEAQAGAKEAVLTSFLEQLKALGVDPEFTLTDKDWSEINAMRTVWPNSKHILCFWHGLRALKQRLSKPKERPGPYDPEAAHREFEFIDKSFVPLGQRSEPEANVPPKPPEKPLPKITLLVGGRPSVITPALPKIRLTVRLPGENSCATAPAAAPAVDVASNNPPLDDLGSEPEDDRSDAGNFFADQAEAAERESAAVLQDNGWFDADDPESGEDDNAEFNERMDVARIASEADSVPMQEETVPPPQSPPPESTQKRTGARPKDPEYIFCPLAHRLPIMRLFGKHASLHPLLPERHGQPRSADQIRRDAVHEMYHHCYRNNLREVWAYLWNSWYSRDRWRLWTRSSHPISISNHRTTMMVEALWRVLKGLVLHRHNRPALDYTVFSIVTKLIPTYRGNLASIVNDPRPGRPKPLTNAQSSLKMAWDRLAESTIKGSYNTDLTRWTCECGAQKYHAHLLCKHLVQSAPPIPPAWWPKAVRYHIPPFYTIPMDSKTADPPESKRDHAWLERIQPQDRRVSRPLRSADADSTAAHDDTTPDRPDSPLPPSSPGSYTPSSPIDQLPSGPILSSPSKPSRSDGLMRTRAGGGAGFEVDDFDSSMKDLANRLRRAANIIDDQRERNDDPRFLLNARQAMKRATKWTTNVENHIHRRTIPKTNTPDSTDVIGYKY</sequence>
<organism evidence="3 4">
    <name type="scientific">Steccherinum ochraceum</name>
    <dbReference type="NCBI Taxonomy" id="92696"/>
    <lineage>
        <taxon>Eukaryota</taxon>
        <taxon>Fungi</taxon>
        <taxon>Dikarya</taxon>
        <taxon>Basidiomycota</taxon>
        <taxon>Agaricomycotina</taxon>
        <taxon>Agaricomycetes</taxon>
        <taxon>Polyporales</taxon>
        <taxon>Steccherinaceae</taxon>
        <taxon>Steccherinum</taxon>
    </lineage>
</organism>
<dbReference type="PANTHER" id="PTHR35385">
    <property type="entry name" value="PROTEIN B, PUTATIVE-RELATED-RELATED"/>
    <property type="match status" value="1"/>
</dbReference>
<dbReference type="AlphaFoldDB" id="A0A4R0R4A9"/>
<proteinExistence type="predicted"/>
<dbReference type="Proteomes" id="UP000292702">
    <property type="component" value="Unassembled WGS sequence"/>
</dbReference>
<accession>A0A4R0R4A9</accession>
<gene>
    <name evidence="3" type="ORF">EIP91_007458</name>
</gene>
<dbReference type="InterPro" id="IPR018289">
    <property type="entry name" value="MULE_transposase_dom"/>
</dbReference>
<evidence type="ECO:0000256" key="1">
    <source>
        <dbReference type="SAM" id="MobiDB-lite"/>
    </source>
</evidence>
<feature type="region of interest" description="Disordered" evidence="1">
    <location>
        <begin position="1"/>
        <end position="91"/>
    </location>
</feature>
<dbReference type="EMBL" id="RWJN01000400">
    <property type="protein sequence ID" value="TCD62121.1"/>
    <property type="molecule type" value="Genomic_DNA"/>
</dbReference>
<dbReference type="OrthoDB" id="2437251at2759"/>
<evidence type="ECO:0000259" key="2">
    <source>
        <dbReference type="Pfam" id="PF10551"/>
    </source>
</evidence>
<dbReference type="Pfam" id="PF10551">
    <property type="entry name" value="MULE"/>
    <property type="match status" value="1"/>
</dbReference>
<reference evidence="3 4" key="1">
    <citation type="submission" date="2018-11" db="EMBL/GenBank/DDBJ databases">
        <title>Genome assembly of Steccherinum ochraceum LE-BIN_3174, the white-rot fungus of the Steccherinaceae family (The Residual Polyporoid clade, Polyporales, Basidiomycota).</title>
        <authorList>
            <person name="Fedorova T.V."/>
            <person name="Glazunova O.A."/>
            <person name="Landesman E.O."/>
            <person name="Moiseenko K.V."/>
            <person name="Psurtseva N.V."/>
            <person name="Savinova O.S."/>
            <person name="Shakhova N.V."/>
            <person name="Tyazhelova T.V."/>
            <person name="Vasina D.V."/>
        </authorList>
    </citation>
    <scope>NUCLEOTIDE SEQUENCE [LARGE SCALE GENOMIC DNA]</scope>
    <source>
        <strain evidence="3 4">LE-BIN_3174</strain>
    </source>
</reference>
<feature type="region of interest" description="Disordered" evidence="1">
    <location>
        <begin position="617"/>
        <end position="647"/>
    </location>
</feature>
<keyword evidence="4" id="KW-1185">Reference proteome</keyword>